<proteinExistence type="predicted"/>
<sequence length="128" mass="15387">MTENHQASQKPITTWRSTAAKVTEELFPVSPESTWNDLLDFRQMILHEENWERVLDAFLICRRKLEDDHYLPFYRLRKILASHLQLENAGVSLEVLLRRKNFCLRRWQSVRQKRSPMAKPEVRVVEIR</sequence>
<accession>A0A934SCE4</accession>
<protein>
    <submittedName>
        <fullName evidence="1">Uncharacterized protein</fullName>
    </submittedName>
</protein>
<evidence type="ECO:0000313" key="2">
    <source>
        <dbReference type="Proteomes" id="UP000603141"/>
    </source>
</evidence>
<name>A0A934SCE4_9BACT</name>
<reference evidence="1" key="1">
    <citation type="submission" date="2021-01" db="EMBL/GenBank/DDBJ databases">
        <title>Modified the classification status of verrucomicrobia.</title>
        <authorList>
            <person name="Feng X."/>
        </authorList>
    </citation>
    <scope>NUCLEOTIDE SEQUENCE</scope>
    <source>
        <strain evidence="1">KCTC 22041</strain>
    </source>
</reference>
<comment type="caution">
    <text evidence="1">The sequence shown here is derived from an EMBL/GenBank/DDBJ whole genome shotgun (WGS) entry which is preliminary data.</text>
</comment>
<dbReference type="RefSeq" id="WP_200271367.1">
    <property type="nucleotide sequence ID" value="NZ_JAENIJ010000020.1"/>
</dbReference>
<dbReference type="EMBL" id="JAENIJ010000020">
    <property type="protein sequence ID" value="MBK1883329.1"/>
    <property type="molecule type" value="Genomic_DNA"/>
</dbReference>
<evidence type="ECO:0000313" key="1">
    <source>
        <dbReference type="EMBL" id="MBK1883329.1"/>
    </source>
</evidence>
<keyword evidence="2" id="KW-1185">Reference proteome</keyword>
<dbReference type="AlphaFoldDB" id="A0A934SCE4"/>
<organism evidence="1 2">
    <name type="scientific">Luteolibacter pohnpeiensis</name>
    <dbReference type="NCBI Taxonomy" id="454153"/>
    <lineage>
        <taxon>Bacteria</taxon>
        <taxon>Pseudomonadati</taxon>
        <taxon>Verrucomicrobiota</taxon>
        <taxon>Verrucomicrobiia</taxon>
        <taxon>Verrucomicrobiales</taxon>
        <taxon>Verrucomicrobiaceae</taxon>
        <taxon>Luteolibacter</taxon>
    </lineage>
</organism>
<dbReference type="Proteomes" id="UP000603141">
    <property type="component" value="Unassembled WGS sequence"/>
</dbReference>
<gene>
    <name evidence="1" type="ORF">JIN85_12955</name>
</gene>